<evidence type="ECO:0000313" key="1">
    <source>
        <dbReference type="EMBL" id="KAK7300811.1"/>
    </source>
</evidence>
<dbReference type="EMBL" id="JAYKXN010000003">
    <property type="protein sequence ID" value="KAK7300811.1"/>
    <property type="molecule type" value="Genomic_DNA"/>
</dbReference>
<reference evidence="1 2" key="1">
    <citation type="submission" date="2024-01" db="EMBL/GenBank/DDBJ databases">
        <title>The genomes of 5 underutilized Papilionoideae crops provide insights into root nodulation and disease resistance.</title>
        <authorList>
            <person name="Yuan L."/>
        </authorList>
    </citation>
    <scope>NUCLEOTIDE SEQUENCE [LARGE SCALE GENOMIC DNA]</scope>
    <source>
        <strain evidence="1">LY-2023</strain>
        <tissue evidence="1">Leaf</tissue>
    </source>
</reference>
<comment type="caution">
    <text evidence="1">The sequence shown here is derived from an EMBL/GenBank/DDBJ whole genome shotgun (WGS) entry which is preliminary data.</text>
</comment>
<protein>
    <submittedName>
        <fullName evidence="1">Uncharacterized protein</fullName>
    </submittedName>
</protein>
<evidence type="ECO:0000313" key="2">
    <source>
        <dbReference type="Proteomes" id="UP001359559"/>
    </source>
</evidence>
<gene>
    <name evidence="1" type="ORF">RJT34_11662</name>
</gene>
<dbReference type="Proteomes" id="UP001359559">
    <property type="component" value="Unassembled WGS sequence"/>
</dbReference>
<dbReference type="AlphaFoldDB" id="A0AAN9JMG4"/>
<sequence>MPCCAKDHFESTLGFGDTHKNQLGMIVMWFATVWIIWEIRNDIILKGGVATGQNMFEQMKVVEEEIEEFNGLVVLVNDEADDFEGKGLFMPNQG</sequence>
<proteinExistence type="predicted"/>
<keyword evidence="2" id="KW-1185">Reference proteome</keyword>
<name>A0AAN9JMG4_CLITE</name>
<accession>A0AAN9JMG4</accession>
<organism evidence="1 2">
    <name type="scientific">Clitoria ternatea</name>
    <name type="common">Butterfly pea</name>
    <dbReference type="NCBI Taxonomy" id="43366"/>
    <lineage>
        <taxon>Eukaryota</taxon>
        <taxon>Viridiplantae</taxon>
        <taxon>Streptophyta</taxon>
        <taxon>Embryophyta</taxon>
        <taxon>Tracheophyta</taxon>
        <taxon>Spermatophyta</taxon>
        <taxon>Magnoliopsida</taxon>
        <taxon>eudicotyledons</taxon>
        <taxon>Gunneridae</taxon>
        <taxon>Pentapetalae</taxon>
        <taxon>rosids</taxon>
        <taxon>fabids</taxon>
        <taxon>Fabales</taxon>
        <taxon>Fabaceae</taxon>
        <taxon>Papilionoideae</taxon>
        <taxon>50 kb inversion clade</taxon>
        <taxon>NPAAA clade</taxon>
        <taxon>indigoferoid/millettioid clade</taxon>
        <taxon>Phaseoleae</taxon>
        <taxon>Clitoria</taxon>
    </lineage>
</organism>